<dbReference type="GO" id="GO:0051225">
    <property type="term" value="P:spindle assembly"/>
    <property type="evidence" value="ECO:0007669"/>
    <property type="project" value="TreeGrafter"/>
</dbReference>
<dbReference type="GO" id="GO:0051011">
    <property type="term" value="F:microtubule minus-end binding"/>
    <property type="evidence" value="ECO:0007669"/>
    <property type="project" value="TreeGrafter"/>
</dbReference>
<dbReference type="GO" id="GO:0070652">
    <property type="term" value="C:HAUS complex"/>
    <property type="evidence" value="ECO:0007669"/>
    <property type="project" value="TreeGrafter"/>
</dbReference>
<sequence>MSDSSQVQDIIQKLRLLDCPLFCGRDDAWIKEILFKQNFDRCYLMEWIFSKLDFQVPRGDQTENSIEVKLKNLLAATSALGLCTKDDSALIEGIASQKEQVIFWSTLIDILWKKCSSYSDALGNIPEQYERQCKYISDLCNSVNINQMFKEEIQLFPPYLLKESAEACSETLPRLQSLKEIKAIALKSNISNPNWSIKNSILEKNIGFSHYTDSMLPCDRTINNLEDDVSSTLSNLHNHASEDFTETYNKLKLYLDIPPDKTTDVGPSFEAAKLKSETFLQLKDAVSMLKSSEIEQKRLNSELQSFQIPSEPLSDVLLGEYISILNEEKKDQT</sequence>
<dbReference type="InterPro" id="IPR029711">
    <property type="entry name" value="Haus7-like"/>
</dbReference>
<evidence type="ECO:0000313" key="1">
    <source>
        <dbReference type="EMBL" id="GFQ78910.1"/>
    </source>
</evidence>
<dbReference type="Proteomes" id="UP000887116">
    <property type="component" value="Unassembled WGS sequence"/>
</dbReference>
<evidence type="ECO:0000313" key="2">
    <source>
        <dbReference type="Proteomes" id="UP000887116"/>
    </source>
</evidence>
<protein>
    <submittedName>
        <fullName evidence="1">Uncharacterized protein</fullName>
    </submittedName>
</protein>
<dbReference type="AlphaFoldDB" id="A0A8X6FF57"/>
<dbReference type="EMBL" id="BMAO01021977">
    <property type="protein sequence ID" value="GFQ78910.1"/>
    <property type="molecule type" value="Genomic_DNA"/>
</dbReference>
<proteinExistence type="predicted"/>
<dbReference type="PANTHER" id="PTHR14352">
    <property type="entry name" value="HAUS AUGMIN-LIKE COMPLEX SUBUNIT 7"/>
    <property type="match status" value="1"/>
</dbReference>
<organism evidence="1 2">
    <name type="scientific">Trichonephila clavata</name>
    <name type="common">Joro spider</name>
    <name type="synonym">Nephila clavata</name>
    <dbReference type="NCBI Taxonomy" id="2740835"/>
    <lineage>
        <taxon>Eukaryota</taxon>
        <taxon>Metazoa</taxon>
        <taxon>Ecdysozoa</taxon>
        <taxon>Arthropoda</taxon>
        <taxon>Chelicerata</taxon>
        <taxon>Arachnida</taxon>
        <taxon>Araneae</taxon>
        <taxon>Araneomorphae</taxon>
        <taxon>Entelegynae</taxon>
        <taxon>Araneoidea</taxon>
        <taxon>Nephilidae</taxon>
        <taxon>Trichonephila</taxon>
    </lineage>
</organism>
<accession>A0A8X6FF57</accession>
<name>A0A8X6FF57_TRICU</name>
<comment type="caution">
    <text evidence="1">The sequence shown here is derived from an EMBL/GenBank/DDBJ whole genome shotgun (WGS) entry which is preliminary data.</text>
</comment>
<keyword evidence="2" id="KW-1185">Reference proteome</keyword>
<gene>
    <name evidence="1" type="primary">AVEN_239451_1</name>
    <name evidence="1" type="ORF">TNCT_499141</name>
</gene>
<dbReference type="GO" id="GO:0031023">
    <property type="term" value="P:microtubule organizing center organization"/>
    <property type="evidence" value="ECO:0007669"/>
    <property type="project" value="TreeGrafter"/>
</dbReference>
<dbReference type="PANTHER" id="PTHR14352:SF2">
    <property type="entry name" value="HAUS AUGMIN-LIKE COMPLEX SUBUNIT 7"/>
    <property type="match status" value="1"/>
</dbReference>
<dbReference type="OrthoDB" id="6435999at2759"/>
<reference evidence="1" key="1">
    <citation type="submission" date="2020-07" db="EMBL/GenBank/DDBJ databases">
        <title>Multicomponent nature underlies the extraordinary mechanical properties of spider dragline silk.</title>
        <authorList>
            <person name="Kono N."/>
            <person name="Nakamura H."/>
            <person name="Mori M."/>
            <person name="Yoshida Y."/>
            <person name="Ohtoshi R."/>
            <person name="Malay A.D."/>
            <person name="Moran D.A.P."/>
            <person name="Tomita M."/>
            <person name="Numata K."/>
            <person name="Arakawa K."/>
        </authorList>
    </citation>
    <scope>NUCLEOTIDE SEQUENCE</scope>
</reference>